<keyword evidence="2" id="KW-0808">Transferase</keyword>
<dbReference type="PROSITE" id="PS00584">
    <property type="entry name" value="PFKB_KINASES_2"/>
    <property type="match status" value="1"/>
</dbReference>
<sequence length="305" mass="33023">MSVSVSVIGECMLELSRADFASRGNPQPMMMSYGGDTLNTSIYLARNGIATSYVTALGDDIMSDWLLQQWQDEGVDCSLVRRMPNSVPGMYMIDVAEDGERSFLYWRKNSPASQLFDDIDQTTKLFQALNNSDYLYLSGISLGILPEQSLHGLFGYLRAFREAGGKIIFDGNYRPSLWLNVETAQQVYTQMYAITDVALPTLEDESLLFGYETAEQLVDVISAAGVSEIVVKMGSAGCLSVCDRVHEYVAAVVTKPVDTTAAGDSFNAGYLSARLTGSSAVDACAAGHALASKVIQHKGAIIPKG</sequence>
<dbReference type="GO" id="GO:0005524">
    <property type="term" value="F:ATP binding"/>
    <property type="evidence" value="ECO:0007669"/>
    <property type="project" value="UniProtKB-KW"/>
</dbReference>
<evidence type="ECO:0000256" key="1">
    <source>
        <dbReference type="ARBA" id="ARBA00010688"/>
    </source>
</evidence>
<dbReference type="Proteomes" id="UP000253083">
    <property type="component" value="Unassembled WGS sequence"/>
</dbReference>
<dbReference type="EC" id="2.7.1.45" evidence="11"/>
<dbReference type="GO" id="GO:0042840">
    <property type="term" value="P:D-glucuronate catabolic process"/>
    <property type="evidence" value="ECO:0007669"/>
    <property type="project" value="TreeGrafter"/>
</dbReference>
<dbReference type="OrthoDB" id="9776822at2"/>
<keyword evidence="3" id="KW-0547">Nucleotide-binding</keyword>
<dbReference type="GO" id="GO:0008673">
    <property type="term" value="F:2-dehydro-3-deoxygluconokinase activity"/>
    <property type="evidence" value="ECO:0007669"/>
    <property type="project" value="UniProtKB-EC"/>
</dbReference>
<evidence type="ECO:0000256" key="3">
    <source>
        <dbReference type="ARBA" id="ARBA00022741"/>
    </source>
</evidence>
<accession>A0A395JNS2</accession>
<evidence type="ECO:0000256" key="14">
    <source>
        <dbReference type="ARBA" id="ARBA00080545"/>
    </source>
</evidence>
<dbReference type="EMBL" id="QNRT01000003">
    <property type="protein sequence ID" value="RBP49724.1"/>
    <property type="molecule type" value="Genomic_DNA"/>
</dbReference>
<dbReference type="FunCoup" id="A0A395JNS2">
    <property type="interactions" value="222"/>
</dbReference>
<dbReference type="Gene3D" id="3.40.1190.20">
    <property type="match status" value="1"/>
</dbReference>
<dbReference type="PANTHER" id="PTHR43085">
    <property type="entry name" value="HEXOKINASE FAMILY MEMBER"/>
    <property type="match status" value="1"/>
</dbReference>
<dbReference type="InterPro" id="IPR050306">
    <property type="entry name" value="PfkB_Carbo_kinase"/>
</dbReference>
<dbReference type="GO" id="GO:0006974">
    <property type="term" value="P:DNA damage response"/>
    <property type="evidence" value="ECO:0007669"/>
    <property type="project" value="TreeGrafter"/>
</dbReference>
<keyword evidence="4 16" id="KW-0418">Kinase</keyword>
<evidence type="ECO:0000256" key="6">
    <source>
        <dbReference type="ARBA" id="ARBA00023277"/>
    </source>
</evidence>
<dbReference type="InParanoid" id="A0A395JNS2"/>
<feature type="domain" description="Carbohydrate kinase PfkB" evidence="15">
    <location>
        <begin position="5"/>
        <end position="303"/>
    </location>
</feature>
<dbReference type="InterPro" id="IPR011611">
    <property type="entry name" value="PfkB_dom"/>
</dbReference>
<reference evidence="16 17" key="1">
    <citation type="submission" date="2018-06" db="EMBL/GenBank/DDBJ databases">
        <title>Genomic Encyclopedia of Type Strains, Phase IV (KMG-IV): sequencing the most valuable type-strain genomes for metagenomic binning, comparative biology and taxonomic classification.</title>
        <authorList>
            <person name="Goeker M."/>
        </authorList>
    </citation>
    <scope>NUCLEOTIDE SEQUENCE [LARGE SCALE GENOMIC DNA]</scope>
    <source>
        <strain evidence="16 17">DSM 24032</strain>
    </source>
</reference>
<evidence type="ECO:0000256" key="5">
    <source>
        <dbReference type="ARBA" id="ARBA00022840"/>
    </source>
</evidence>
<gene>
    <name evidence="16" type="ORF">DFR28_103149</name>
</gene>
<evidence type="ECO:0000259" key="15">
    <source>
        <dbReference type="Pfam" id="PF00294"/>
    </source>
</evidence>
<name>A0A395JNS2_9GAMM</name>
<evidence type="ECO:0000256" key="12">
    <source>
        <dbReference type="ARBA" id="ARBA00067931"/>
    </source>
</evidence>
<dbReference type="Pfam" id="PF00294">
    <property type="entry name" value="PfkB"/>
    <property type="match status" value="1"/>
</dbReference>
<keyword evidence="6" id="KW-0119">Carbohydrate metabolism</keyword>
<comment type="function">
    <text evidence="10">Catalyzes the phosphorylation of 2-keto-3-deoxygluconate (KDG) to produce 2-keto-3-deoxy-6-phosphogluconate (KDPG).</text>
</comment>
<proteinExistence type="inferred from homology"/>
<comment type="similarity">
    <text evidence="1">Belongs to the carbohydrate kinase PfkB family.</text>
</comment>
<comment type="catalytic activity">
    <reaction evidence="9">
        <text>2-dehydro-3-deoxy-D-gluconate + ATP = 2-dehydro-3-deoxy-6-phospho-D-gluconate + ADP + H(+)</text>
        <dbReference type="Rhea" id="RHEA:14797"/>
        <dbReference type="ChEBI" id="CHEBI:15378"/>
        <dbReference type="ChEBI" id="CHEBI:30616"/>
        <dbReference type="ChEBI" id="CHEBI:57569"/>
        <dbReference type="ChEBI" id="CHEBI:57990"/>
        <dbReference type="ChEBI" id="CHEBI:456216"/>
        <dbReference type="EC" id="2.7.1.45"/>
    </reaction>
</comment>
<evidence type="ECO:0000256" key="7">
    <source>
        <dbReference type="ARBA" id="ARBA00043951"/>
    </source>
</evidence>
<dbReference type="InterPro" id="IPR002173">
    <property type="entry name" value="Carboh/pur_kinase_PfkB_CS"/>
</dbReference>
<dbReference type="RefSeq" id="WP_113954726.1">
    <property type="nucleotide sequence ID" value="NZ_QNRT01000003.1"/>
</dbReference>
<evidence type="ECO:0000256" key="2">
    <source>
        <dbReference type="ARBA" id="ARBA00022679"/>
    </source>
</evidence>
<dbReference type="FunFam" id="3.40.1190.20:FF:000011">
    <property type="entry name" value="2-dehydro-3-deoxygluconokinase, putative"/>
    <property type="match status" value="1"/>
</dbReference>
<dbReference type="SUPFAM" id="SSF53613">
    <property type="entry name" value="Ribokinase-like"/>
    <property type="match status" value="1"/>
</dbReference>
<protein>
    <recommendedName>
        <fullName evidence="12">2-dehydro-3-deoxygluconokinase</fullName>
        <ecNumber evidence="11">2.7.1.45</ecNumber>
    </recommendedName>
    <alternativeName>
        <fullName evidence="13">2-keto-3-deoxygluconokinase</fullName>
    </alternativeName>
    <alternativeName>
        <fullName evidence="14">3-deoxy-2-oxo-D-gluconate kinase</fullName>
    </alternativeName>
    <alternativeName>
        <fullName evidence="8">KDG kinase</fullName>
    </alternativeName>
</protein>
<evidence type="ECO:0000256" key="9">
    <source>
        <dbReference type="ARBA" id="ARBA00050729"/>
    </source>
</evidence>
<comment type="pathway">
    <text evidence="7">Carbohydrate acid metabolism; 2-dehydro-3-deoxy-D-gluconate degradation; D-glyceraldehyde 3-phosphate and pyruvate from 2-dehydro-3-deoxy-D-gluconate: step 1/2.</text>
</comment>
<dbReference type="AlphaFoldDB" id="A0A395JNS2"/>
<evidence type="ECO:0000313" key="16">
    <source>
        <dbReference type="EMBL" id="RBP49724.1"/>
    </source>
</evidence>
<evidence type="ECO:0000256" key="10">
    <source>
        <dbReference type="ARBA" id="ARBA00054997"/>
    </source>
</evidence>
<keyword evidence="5" id="KW-0067">ATP-binding</keyword>
<organism evidence="16 17">
    <name type="scientific">Arenicella xantha</name>
    <dbReference type="NCBI Taxonomy" id="644221"/>
    <lineage>
        <taxon>Bacteria</taxon>
        <taxon>Pseudomonadati</taxon>
        <taxon>Pseudomonadota</taxon>
        <taxon>Gammaproteobacteria</taxon>
        <taxon>Arenicellales</taxon>
        <taxon>Arenicellaceae</taxon>
        <taxon>Arenicella</taxon>
    </lineage>
</organism>
<dbReference type="InterPro" id="IPR029056">
    <property type="entry name" value="Ribokinase-like"/>
</dbReference>
<dbReference type="GO" id="GO:0005829">
    <property type="term" value="C:cytosol"/>
    <property type="evidence" value="ECO:0007669"/>
    <property type="project" value="TreeGrafter"/>
</dbReference>
<dbReference type="CDD" id="cd01166">
    <property type="entry name" value="KdgK"/>
    <property type="match status" value="1"/>
</dbReference>
<evidence type="ECO:0000256" key="8">
    <source>
        <dbReference type="ARBA" id="ARBA00044254"/>
    </source>
</evidence>
<evidence type="ECO:0000256" key="13">
    <source>
        <dbReference type="ARBA" id="ARBA00075711"/>
    </source>
</evidence>
<keyword evidence="17" id="KW-1185">Reference proteome</keyword>
<evidence type="ECO:0000256" key="4">
    <source>
        <dbReference type="ARBA" id="ARBA00022777"/>
    </source>
</evidence>
<dbReference type="GO" id="GO:0019698">
    <property type="term" value="P:D-galacturonate catabolic process"/>
    <property type="evidence" value="ECO:0007669"/>
    <property type="project" value="TreeGrafter"/>
</dbReference>
<comment type="caution">
    <text evidence="16">The sequence shown here is derived from an EMBL/GenBank/DDBJ whole genome shotgun (WGS) entry which is preliminary data.</text>
</comment>
<evidence type="ECO:0000313" key="17">
    <source>
        <dbReference type="Proteomes" id="UP000253083"/>
    </source>
</evidence>
<dbReference type="PANTHER" id="PTHR43085:SF15">
    <property type="entry name" value="2-DEHYDRO-3-DEOXYGLUCONOKINASE"/>
    <property type="match status" value="1"/>
</dbReference>
<evidence type="ECO:0000256" key="11">
    <source>
        <dbReference type="ARBA" id="ARBA00066369"/>
    </source>
</evidence>